<dbReference type="CDD" id="cd01146">
    <property type="entry name" value="FhuD"/>
    <property type="match status" value="1"/>
</dbReference>
<dbReference type="Gene3D" id="3.40.50.1980">
    <property type="entry name" value="Nitrogenase molybdenum iron protein domain"/>
    <property type="match status" value="2"/>
</dbReference>
<comment type="caution">
    <text evidence="6">The sequence shown here is derived from an EMBL/GenBank/DDBJ whole genome shotgun (WGS) entry which is preliminary data.</text>
</comment>
<protein>
    <submittedName>
        <fullName evidence="6">Iron-siderophore ABC transporter substrate-binding protein</fullName>
    </submittedName>
</protein>
<dbReference type="Pfam" id="PF01497">
    <property type="entry name" value="Peripla_BP_2"/>
    <property type="match status" value="1"/>
</dbReference>
<keyword evidence="3" id="KW-0813">Transport</keyword>
<gene>
    <name evidence="6" type="ORF">GCM10022222_75770</name>
</gene>
<keyword evidence="7" id="KW-1185">Reference proteome</keyword>
<dbReference type="SUPFAM" id="SSF53807">
    <property type="entry name" value="Helical backbone' metal receptor"/>
    <property type="match status" value="1"/>
</dbReference>
<evidence type="ECO:0000313" key="7">
    <source>
        <dbReference type="Proteomes" id="UP001500689"/>
    </source>
</evidence>
<evidence type="ECO:0000259" key="5">
    <source>
        <dbReference type="PROSITE" id="PS50983"/>
    </source>
</evidence>
<dbReference type="PROSITE" id="PS50983">
    <property type="entry name" value="FE_B12_PBP"/>
    <property type="match status" value="1"/>
</dbReference>
<dbReference type="InterPro" id="IPR002491">
    <property type="entry name" value="ABC_transptr_periplasmic_BD"/>
</dbReference>
<dbReference type="InterPro" id="IPR051313">
    <property type="entry name" value="Bact_iron-sidero_bind"/>
</dbReference>
<organism evidence="6 7">
    <name type="scientific">Amycolatopsis ultiminotia</name>
    <dbReference type="NCBI Taxonomy" id="543629"/>
    <lineage>
        <taxon>Bacteria</taxon>
        <taxon>Bacillati</taxon>
        <taxon>Actinomycetota</taxon>
        <taxon>Actinomycetes</taxon>
        <taxon>Pseudonocardiales</taxon>
        <taxon>Pseudonocardiaceae</taxon>
        <taxon>Amycolatopsis</taxon>
    </lineage>
</organism>
<feature type="domain" description="Fe/B12 periplasmic-binding" evidence="5">
    <location>
        <begin position="56"/>
        <end position="325"/>
    </location>
</feature>
<evidence type="ECO:0000256" key="3">
    <source>
        <dbReference type="ARBA" id="ARBA00022448"/>
    </source>
</evidence>
<comment type="similarity">
    <text evidence="2">Belongs to the bacterial solute-binding protein 8 family.</text>
</comment>
<dbReference type="PROSITE" id="PS51257">
    <property type="entry name" value="PROKAR_LIPOPROTEIN"/>
    <property type="match status" value="1"/>
</dbReference>
<dbReference type="InterPro" id="IPR006311">
    <property type="entry name" value="TAT_signal"/>
</dbReference>
<dbReference type="PANTHER" id="PTHR30532:SF24">
    <property type="entry name" value="FERRIC ENTEROBACTIN-BINDING PERIPLASMIC PROTEIN FEPB"/>
    <property type="match status" value="1"/>
</dbReference>
<accession>A0ABP6YCC3</accession>
<evidence type="ECO:0000256" key="4">
    <source>
        <dbReference type="ARBA" id="ARBA00022729"/>
    </source>
</evidence>
<dbReference type="PANTHER" id="PTHR30532">
    <property type="entry name" value="IRON III DICITRATE-BINDING PERIPLASMIC PROTEIN"/>
    <property type="match status" value="1"/>
</dbReference>
<dbReference type="EMBL" id="BAAAZN010000024">
    <property type="protein sequence ID" value="GAA3579800.1"/>
    <property type="molecule type" value="Genomic_DNA"/>
</dbReference>
<dbReference type="RefSeq" id="WP_344868148.1">
    <property type="nucleotide sequence ID" value="NZ_BAAAZN010000024.1"/>
</dbReference>
<dbReference type="Proteomes" id="UP001500689">
    <property type="component" value="Unassembled WGS sequence"/>
</dbReference>
<comment type="subcellular location">
    <subcellularLocation>
        <location evidence="1">Cell envelope</location>
    </subcellularLocation>
</comment>
<name>A0ABP6YCC3_9PSEU</name>
<dbReference type="PROSITE" id="PS51318">
    <property type="entry name" value="TAT"/>
    <property type="match status" value="1"/>
</dbReference>
<evidence type="ECO:0000256" key="2">
    <source>
        <dbReference type="ARBA" id="ARBA00008814"/>
    </source>
</evidence>
<keyword evidence="4" id="KW-0732">Signal</keyword>
<proteinExistence type="inferred from homology"/>
<sequence length="329" mass="33854">MSLSRRGFLLGSAGASLLLAGCSSGGGSATDRTAAPGFPVTVPGELGSTTVTSPPRRVVAAGYLRDTDLALALGADLVLSVRNQSFASGLAPWAKLGSGTEAAYAADSGLPLEKIAAVKPDLILASDDYSLKDDLAKLSKIAPTLGYRAGVGKDGWPEMAQRAGQVLGKSDQAAALVKQVKDKIESVRTAHPDFAGKTFTFGPVSTNSVYTINSTADAAATFFSQLGLKLSPKVTSLPASSTPGRAEISPERLDLLDADVIIISYDSQASRTAFEANPLFRALPAVQRGAYLPLDQSIGIAMAFPSVLSIPYALDEVAPKLAAALKSGA</sequence>
<reference evidence="7" key="1">
    <citation type="journal article" date="2019" name="Int. J. Syst. Evol. Microbiol.">
        <title>The Global Catalogue of Microorganisms (GCM) 10K type strain sequencing project: providing services to taxonomists for standard genome sequencing and annotation.</title>
        <authorList>
            <consortium name="The Broad Institute Genomics Platform"/>
            <consortium name="The Broad Institute Genome Sequencing Center for Infectious Disease"/>
            <person name="Wu L."/>
            <person name="Ma J."/>
        </authorList>
    </citation>
    <scope>NUCLEOTIDE SEQUENCE [LARGE SCALE GENOMIC DNA]</scope>
    <source>
        <strain evidence="7">JCM 16898</strain>
    </source>
</reference>
<evidence type="ECO:0000256" key="1">
    <source>
        <dbReference type="ARBA" id="ARBA00004196"/>
    </source>
</evidence>
<evidence type="ECO:0000313" key="6">
    <source>
        <dbReference type="EMBL" id="GAA3579800.1"/>
    </source>
</evidence>